<evidence type="ECO:0000313" key="1">
    <source>
        <dbReference type="EMBL" id="JAH96486.1"/>
    </source>
</evidence>
<dbReference type="AlphaFoldDB" id="A0A0E9X204"/>
<reference evidence="1" key="2">
    <citation type="journal article" date="2015" name="Fish Shellfish Immunol.">
        <title>Early steps in the European eel (Anguilla anguilla)-Vibrio vulnificus interaction in the gills: Role of the RtxA13 toxin.</title>
        <authorList>
            <person name="Callol A."/>
            <person name="Pajuelo D."/>
            <person name="Ebbesson L."/>
            <person name="Teles M."/>
            <person name="MacKenzie S."/>
            <person name="Amaro C."/>
        </authorList>
    </citation>
    <scope>NUCLEOTIDE SEQUENCE</scope>
</reference>
<organism evidence="1">
    <name type="scientific">Anguilla anguilla</name>
    <name type="common">European freshwater eel</name>
    <name type="synonym">Muraena anguilla</name>
    <dbReference type="NCBI Taxonomy" id="7936"/>
    <lineage>
        <taxon>Eukaryota</taxon>
        <taxon>Metazoa</taxon>
        <taxon>Chordata</taxon>
        <taxon>Craniata</taxon>
        <taxon>Vertebrata</taxon>
        <taxon>Euteleostomi</taxon>
        <taxon>Actinopterygii</taxon>
        <taxon>Neopterygii</taxon>
        <taxon>Teleostei</taxon>
        <taxon>Anguilliformes</taxon>
        <taxon>Anguillidae</taxon>
        <taxon>Anguilla</taxon>
    </lineage>
</organism>
<accession>A0A0E9X204</accession>
<name>A0A0E9X204_ANGAN</name>
<dbReference type="EMBL" id="GBXM01012091">
    <property type="protein sequence ID" value="JAH96486.1"/>
    <property type="molecule type" value="Transcribed_RNA"/>
</dbReference>
<protein>
    <submittedName>
        <fullName evidence="1">Uncharacterized protein</fullName>
    </submittedName>
</protein>
<reference evidence="1" key="1">
    <citation type="submission" date="2014-11" db="EMBL/GenBank/DDBJ databases">
        <authorList>
            <person name="Amaro Gonzalez C."/>
        </authorList>
    </citation>
    <scope>NUCLEOTIDE SEQUENCE</scope>
</reference>
<sequence>MNKLLTVIFSSMAKPVMQFKKHLHGQHQFKGDTTASAAIQAVTNAPSQCTTNKNMDKQTERQMDRFPICSSSSTVSGI</sequence>
<proteinExistence type="predicted"/>